<evidence type="ECO:0000256" key="1">
    <source>
        <dbReference type="SAM" id="SignalP"/>
    </source>
</evidence>
<keyword evidence="3" id="KW-1185">Reference proteome</keyword>
<dbReference type="RefSeq" id="WP_062545686.1">
    <property type="nucleotide sequence ID" value="NZ_CP012643.1"/>
</dbReference>
<dbReference type="OrthoDB" id="893489at2"/>
<dbReference type="Proteomes" id="UP000061382">
    <property type="component" value="Chromosome"/>
</dbReference>
<sequence length="203" mass="23428">MKRRIQFVLPLLYGVFLLLVGCQQDDDAVDQTPEPVTSFSMQLNNQRWQPSQIGEDKCMQKFHGAWSYLGGKPYFTIVASRDAKMVDNTWSEEGLRLQIFDLTRVGVYPITNSYKEDFVSYVSLRVNTSGGAPKVYVNKTDKPAFWVEVKEFYDLPGFSQKGIKGTFYGTLYNEANPQDSVSFEKGEFLFKKVNWHNYNQCYN</sequence>
<name>A0A0P0D1T6_9BACT</name>
<organism evidence="2 3">
    <name type="scientific">Rufibacter tibetensis</name>
    <dbReference type="NCBI Taxonomy" id="512763"/>
    <lineage>
        <taxon>Bacteria</taxon>
        <taxon>Pseudomonadati</taxon>
        <taxon>Bacteroidota</taxon>
        <taxon>Cytophagia</taxon>
        <taxon>Cytophagales</taxon>
        <taxon>Hymenobacteraceae</taxon>
        <taxon>Rufibacter</taxon>
    </lineage>
</organism>
<dbReference type="STRING" id="512763.DC20_21205"/>
<evidence type="ECO:0000313" key="2">
    <source>
        <dbReference type="EMBL" id="ALJ01050.1"/>
    </source>
</evidence>
<dbReference type="PATRIC" id="fig|512763.3.peg.4659"/>
<dbReference type="EMBL" id="CP012643">
    <property type="protein sequence ID" value="ALJ01050.1"/>
    <property type="molecule type" value="Genomic_DNA"/>
</dbReference>
<evidence type="ECO:0000313" key="3">
    <source>
        <dbReference type="Proteomes" id="UP000061382"/>
    </source>
</evidence>
<protein>
    <recommendedName>
        <fullName evidence="4">Lipoprotein</fullName>
    </recommendedName>
</protein>
<dbReference type="KEGG" id="rti:DC20_21205"/>
<dbReference type="AlphaFoldDB" id="A0A0P0D1T6"/>
<proteinExistence type="predicted"/>
<dbReference type="PROSITE" id="PS51257">
    <property type="entry name" value="PROKAR_LIPOPROTEIN"/>
    <property type="match status" value="1"/>
</dbReference>
<feature type="signal peptide" evidence="1">
    <location>
        <begin position="1"/>
        <end position="24"/>
    </location>
</feature>
<evidence type="ECO:0008006" key="4">
    <source>
        <dbReference type="Google" id="ProtNLM"/>
    </source>
</evidence>
<feature type="chain" id="PRO_5006043193" description="Lipoprotein" evidence="1">
    <location>
        <begin position="25"/>
        <end position="203"/>
    </location>
</feature>
<keyword evidence="1" id="KW-0732">Signal</keyword>
<dbReference type="Pfam" id="PF16428">
    <property type="entry name" value="DUF5025"/>
    <property type="match status" value="1"/>
</dbReference>
<reference evidence="2 3" key="1">
    <citation type="submission" date="2015-08" db="EMBL/GenBank/DDBJ databases">
        <title>Complete genome sequence of Rufibacter tibetensis strain 1351t, a radiation-resistant bacterium from tibet plateau.</title>
        <authorList>
            <person name="Dai J."/>
        </authorList>
    </citation>
    <scope>NUCLEOTIDE SEQUENCE [LARGE SCALE GENOMIC DNA]</scope>
    <source>
        <strain evidence="2 3">1351</strain>
    </source>
</reference>
<dbReference type="InterPro" id="IPR032206">
    <property type="entry name" value="DUF5025"/>
</dbReference>
<gene>
    <name evidence="2" type="ORF">DC20_21205</name>
</gene>
<accession>A0A0P0D1T6</accession>